<feature type="compositionally biased region" description="Basic and acidic residues" evidence="1">
    <location>
        <begin position="213"/>
        <end position="237"/>
    </location>
</feature>
<feature type="region of interest" description="Disordered" evidence="1">
    <location>
        <begin position="482"/>
        <end position="503"/>
    </location>
</feature>
<dbReference type="Proteomes" id="UP000591131">
    <property type="component" value="Unassembled WGS sequence"/>
</dbReference>
<feature type="compositionally biased region" description="Low complexity" evidence="1">
    <location>
        <begin position="296"/>
        <end position="374"/>
    </location>
</feature>
<evidence type="ECO:0000313" key="4">
    <source>
        <dbReference type="EMBL" id="KAF4651233.1"/>
    </source>
</evidence>
<evidence type="ECO:0000259" key="3">
    <source>
        <dbReference type="PROSITE" id="PS50878"/>
    </source>
</evidence>
<organism evidence="4 5">
    <name type="scientific">Perkinsus chesapeaki</name>
    <name type="common">Clam parasite</name>
    <name type="synonym">Perkinsus andrewsi</name>
    <dbReference type="NCBI Taxonomy" id="330153"/>
    <lineage>
        <taxon>Eukaryota</taxon>
        <taxon>Sar</taxon>
        <taxon>Alveolata</taxon>
        <taxon>Perkinsozoa</taxon>
        <taxon>Perkinsea</taxon>
        <taxon>Perkinsida</taxon>
        <taxon>Perkinsidae</taxon>
        <taxon>Perkinsus</taxon>
    </lineage>
</organism>
<dbReference type="CDD" id="cd22744">
    <property type="entry name" value="OTU"/>
    <property type="match status" value="1"/>
</dbReference>
<reference evidence="4 5" key="1">
    <citation type="submission" date="2020-04" db="EMBL/GenBank/DDBJ databases">
        <title>Perkinsus chesapeaki whole genome sequence.</title>
        <authorList>
            <person name="Bogema D.R."/>
        </authorList>
    </citation>
    <scope>NUCLEOTIDE SEQUENCE [LARGE SCALE GENOMIC DNA]</scope>
    <source>
        <strain evidence="4">ATCC PRA-425</strain>
    </source>
</reference>
<dbReference type="InterPro" id="IPR038765">
    <property type="entry name" value="Papain-like_cys_pep_sf"/>
</dbReference>
<proteinExistence type="predicted"/>
<dbReference type="PROSITE" id="PS50802">
    <property type="entry name" value="OTU"/>
    <property type="match status" value="1"/>
</dbReference>
<gene>
    <name evidence="4" type="ORF">FOL47_000528</name>
</gene>
<evidence type="ECO:0000256" key="1">
    <source>
        <dbReference type="SAM" id="MobiDB-lite"/>
    </source>
</evidence>
<dbReference type="InterPro" id="IPR003323">
    <property type="entry name" value="OTU_dom"/>
</dbReference>
<feature type="compositionally biased region" description="Low complexity" evidence="1">
    <location>
        <begin position="238"/>
        <end position="262"/>
    </location>
</feature>
<name>A0A7J6KV96_PERCH</name>
<feature type="region of interest" description="Disordered" evidence="1">
    <location>
        <begin position="212"/>
        <end position="374"/>
    </location>
</feature>
<dbReference type="Pfam" id="PF00078">
    <property type="entry name" value="RVT_1"/>
    <property type="match status" value="1"/>
</dbReference>
<dbReference type="EMBL" id="JAAPAO010001096">
    <property type="protein sequence ID" value="KAF4651233.1"/>
    <property type="molecule type" value="Genomic_DNA"/>
</dbReference>
<dbReference type="OrthoDB" id="7763192at2759"/>
<evidence type="ECO:0008006" key="6">
    <source>
        <dbReference type="Google" id="ProtNLM"/>
    </source>
</evidence>
<dbReference type="Pfam" id="PF02338">
    <property type="entry name" value="OTU"/>
    <property type="match status" value="1"/>
</dbReference>
<feature type="domain" description="OTU" evidence="2">
    <location>
        <begin position="80"/>
        <end position="223"/>
    </location>
</feature>
<accession>A0A7J6KV96</accession>
<feature type="region of interest" description="Disordered" evidence="1">
    <location>
        <begin position="406"/>
        <end position="435"/>
    </location>
</feature>
<feature type="non-terminal residue" evidence="4">
    <location>
        <position position="706"/>
    </location>
</feature>
<sequence length="706" mass="77700">MRDILAKFGASWRAHVVLYEGDASKRRVFKDVAWGFSGNVLQPAHEWRNMPAQNTDAYPTYWLRTDQTGKYTWSLRNKVFNRVVVPGDGNCMFYSALISVKELSGRLPNFLRDKNEALAPGILREKVCDYLGTHPPDAATWAAQLVSDIEQADFRTRGLPLKPTWEEYVKSMRHPKAWGGIKELHAIAALFERRVYLLQLANGASHNLVKAPAAEEAKDAVPVEETKPEAEEEKPAEANEPPAGTDEAAAAAADGADGGDAASPPEYDPCAAHFGRPRALGPKVSRSSMHTPGKPTRTTTSRTTTTRTTTTGTTTTWTTTTRTTTTITATTRTTSTRTTTTKTTTTGTTTTTTTSTRTTSTRTATTKTTTTGTTITRTTSTRTTTTKTTTTKTTTTRTTITRTTTTRTTTTRTATTRTTTTRTTTTRTATTRTTTTVTATTRTTTTGTTITRTTTTRTTTTRTATTRTTTTRTTTTIAATTRTTTTRTTTTRTTTTRTTTTRTATTRTQEILRVKKENKHYCILSVDVADAFGSISHEGIIKALEENNEEELTIRWIEKWLKNRSSYGHFMGECQGRRPREDRGVAQGSVGGPRLFTAAIDHKLVEAEGLIMRKLETILKICSDNIRVRVLAFADDVSILIGFKKKLKNVDYTRIKQIAEDAMNHLFQDISLTLDPTKGQCLTNIGPKENRGGQGSLRLLGYDITD</sequence>
<protein>
    <recommendedName>
        <fullName evidence="6">OTU domain-containing protein</fullName>
    </recommendedName>
</protein>
<dbReference type="PROSITE" id="PS50878">
    <property type="entry name" value="RT_POL"/>
    <property type="match status" value="1"/>
</dbReference>
<feature type="domain" description="Reverse transcriptase" evidence="3">
    <location>
        <begin position="450"/>
        <end position="704"/>
    </location>
</feature>
<dbReference type="PANTHER" id="PTHR19446">
    <property type="entry name" value="REVERSE TRANSCRIPTASES"/>
    <property type="match status" value="1"/>
</dbReference>
<evidence type="ECO:0000259" key="2">
    <source>
        <dbReference type="PROSITE" id="PS50802"/>
    </source>
</evidence>
<dbReference type="AlphaFoldDB" id="A0A7J6KV96"/>
<dbReference type="Gene3D" id="3.90.70.80">
    <property type="match status" value="1"/>
</dbReference>
<dbReference type="SUPFAM" id="SSF54001">
    <property type="entry name" value="Cysteine proteinases"/>
    <property type="match status" value="1"/>
</dbReference>
<comment type="caution">
    <text evidence="4">The sequence shown here is derived from an EMBL/GenBank/DDBJ whole genome shotgun (WGS) entry which is preliminary data.</text>
</comment>
<dbReference type="InterPro" id="IPR000477">
    <property type="entry name" value="RT_dom"/>
</dbReference>
<evidence type="ECO:0000313" key="5">
    <source>
        <dbReference type="Proteomes" id="UP000591131"/>
    </source>
</evidence>
<keyword evidence="5" id="KW-1185">Reference proteome</keyword>